<proteinExistence type="predicted"/>
<feature type="region of interest" description="Disordered" evidence="1">
    <location>
        <begin position="18"/>
        <end position="56"/>
    </location>
</feature>
<feature type="compositionally biased region" description="Pro residues" evidence="1">
    <location>
        <begin position="180"/>
        <end position="189"/>
    </location>
</feature>
<name>A0ABR1L870_9PEZI</name>
<dbReference type="Proteomes" id="UP001360953">
    <property type="component" value="Unassembled WGS sequence"/>
</dbReference>
<comment type="caution">
    <text evidence="2">The sequence shown here is derived from an EMBL/GenBank/DDBJ whole genome shotgun (WGS) entry which is preliminary data.</text>
</comment>
<dbReference type="RefSeq" id="XP_066651267.1">
    <property type="nucleotide sequence ID" value="XM_066793770.1"/>
</dbReference>
<evidence type="ECO:0000313" key="3">
    <source>
        <dbReference type="Proteomes" id="UP001360953"/>
    </source>
</evidence>
<dbReference type="EMBL" id="JBBPEH010000012">
    <property type="protein sequence ID" value="KAK7531443.1"/>
    <property type="molecule type" value="Genomic_DNA"/>
</dbReference>
<evidence type="ECO:0000256" key="1">
    <source>
        <dbReference type="SAM" id="MobiDB-lite"/>
    </source>
</evidence>
<keyword evidence="3" id="KW-1185">Reference proteome</keyword>
<feature type="compositionally biased region" description="Low complexity" evidence="1">
    <location>
        <begin position="43"/>
        <end position="56"/>
    </location>
</feature>
<reference evidence="2 3" key="1">
    <citation type="submission" date="2024-04" db="EMBL/GenBank/DDBJ databases">
        <title>Phyllosticta paracitricarpa is synonymous to the EU quarantine fungus P. citricarpa based on phylogenomic analyses.</title>
        <authorList>
            <consortium name="Lawrence Berkeley National Laboratory"/>
            <person name="Van ingen-buijs V.A."/>
            <person name="Van westerhoven A.C."/>
            <person name="Haridas S."/>
            <person name="Skiadas P."/>
            <person name="Martin F."/>
            <person name="Groenewald J.Z."/>
            <person name="Crous P.W."/>
            <person name="Seidl M.F."/>
        </authorList>
    </citation>
    <scope>NUCLEOTIDE SEQUENCE [LARGE SCALE GENOMIC DNA]</scope>
    <source>
        <strain evidence="2 3">CPC 17464</strain>
    </source>
</reference>
<protein>
    <submittedName>
        <fullName evidence="2">Uncharacterized protein</fullName>
    </submittedName>
</protein>
<gene>
    <name evidence="2" type="ORF">J3D65DRAFT_115221</name>
</gene>
<dbReference type="GeneID" id="92026676"/>
<accession>A0ABR1L870</accession>
<evidence type="ECO:0000313" key="2">
    <source>
        <dbReference type="EMBL" id="KAK7531443.1"/>
    </source>
</evidence>
<sequence>MVRQVRWVPVGVEGSLVDTSGVADYSGSDAKPKRYSTSKVNNSPESPRAPSESEASIQLNTLAPKTGTAKDQSSSSALCHAHCPQSLHRILTPQNSAPTAHGPRLIQYLPYRRQNHHDAVKRFGGLGLVSAQPSQPNKPSLQSVESWTCRLSSGRICTHAYTLGPDLRLPAAGQDNQQPQLPPPPTRPPSPRRRAAIDIDPPWLAHDRVLQDPPPACRTKLRDSGFSVAQRFGLGEELPRLLRGALRTRQP</sequence>
<feature type="region of interest" description="Disordered" evidence="1">
    <location>
        <begin position="168"/>
        <end position="195"/>
    </location>
</feature>
<organism evidence="2 3">
    <name type="scientific">Phyllosticta citribraziliensis</name>
    <dbReference type="NCBI Taxonomy" id="989973"/>
    <lineage>
        <taxon>Eukaryota</taxon>
        <taxon>Fungi</taxon>
        <taxon>Dikarya</taxon>
        <taxon>Ascomycota</taxon>
        <taxon>Pezizomycotina</taxon>
        <taxon>Dothideomycetes</taxon>
        <taxon>Dothideomycetes incertae sedis</taxon>
        <taxon>Botryosphaeriales</taxon>
        <taxon>Phyllostictaceae</taxon>
        <taxon>Phyllosticta</taxon>
    </lineage>
</organism>